<dbReference type="Pfam" id="PF05922">
    <property type="entry name" value="Inhibitor_I9"/>
    <property type="match status" value="1"/>
</dbReference>
<name>A0A9P4J8Q1_9PEZI</name>
<dbReference type="GO" id="GO:0004866">
    <property type="term" value="F:endopeptidase inhibitor activity"/>
    <property type="evidence" value="ECO:0007669"/>
    <property type="project" value="UniProtKB-ARBA"/>
</dbReference>
<dbReference type="SUPFAM" id="SSF54897">
    <property type="entry name" value="Protease propeptides/inhibitors"/>
    <property type="match status" value="1"/>
</dbReference>
<sequence>MAKINVSLKDGADKQELEKAKKQVTDQGGKIINEFKLIQGFTAEFPEDKVHTLESNNHIDVEADAEVTTQKF</sequence>
<protein>
    <recommendedName>
        <fullName evidence="2">Inhibitor I9 domain-containing protein</fullName>
    </recommendedName>
</protein>
<evidence type="ECO:0000313" key="3">
    <source>
        <dbReference type="EMBL" id="KAF2154369.1"/>
    </source>
</evidence>
<proteinExistence type="inferred from homology"/>
<dbReference type="Gene3D" id="3.30.70.80">
    <property type="entry name" value="Peptidase S8 propeptide/proteinase inhibitor I9"/>
    <property type="match status" value="1"/>
</dbReference>
<comment type="similarity">
    <text evidence="1">Belongs to the protease inhibitor I9 family.</text>
</comment>
<dbReference type="Proteomes" id="UP000799439">
    <property type="component" value="Unassembled WGS sequence"/>
</dbReference>
<dbReference type="InterPro" id="IPR010259">
    <property type="entry name" value="S8pro/Inhibitor_I9"/>
</dbReference>
<dbReference type="FunFam" id="3.30.70.80:FF:000005">
    <property type="entry name" value="Proteinase inhibitor I2B"/>
    <property type="match status" value="1"/>
</dbReference>
<dbReference type="OrthoDB" id="5518345at2759"/>
<dbReference type="PANTHER" id="PTHR28288">
    <property type="entry name" value="PROTEASE B INHIBITOR 2"/>
    <property type="match status" value="1"/>
</dbReference>
<feature type="domain" description="Inhibitor I9" evidence="2">
    <location>
        <begin position="19"/>
        <end position="69"/>
    </location>
</feature>
<evidence type="ECO:0000259" key="2">
    <source>
        <dbReference type="Pfam" id="PF05922"/>
    </source>
</evidence>
<dbReference type="InterPro" id="IPR052471">
    <property type="entry name" value="PBI_I9"/>
</dbReference>
<evidence type="ECO:0000313" key="4">
    <source>
        <dbReference type="Proteomes" id="UP000799439"/>
    </source>
</evidence>
<reference evidence="3" key="1">
    <citation type="journal article" date="2020" name="Stud. Mycol.">
        <title>101 Dothideomycetes genomes: a test case for predicting lifestyles and emergence of pathogens.</title>
        <authorList>
            <person name="Haridas S."/>
            <person name="Albert R."/>
            <person name="Binder M."/>
            <person name="Bloem J."/>
            <person name="Labutti K."/>
            <person name="Salamov A."/>
            <person name="Andreopoulos B."/>
            <person name="Baker S."/>
            <person name="Barry K."/>
            <person name="Bills G."/>
            <person name="Bluhm B."/>
            <person name="Cannon C."/>
            <person name="Castanera R."/>
            <person name="Culley D."/>
            <person name="Daum C."/>
            <person name="Ezra D."/>
            <person name="Gonzalez J."/>
            <person name="Henrissat B."/>
            <person name="Kuo A."/>
            <person name="Liang C."/>
            <person name="Lipzen A."/>
            <person name="Lutzoni F."/>
            <person name="Magnuson J."/>
            <person name="Mondo S."/>
            <person name="Nolan M."/>
            <person name="Ohm R."/>
            <person name="Pangilinan J."/>
            <person name="Park H.-J."/>
            <person name="Ramirez L."/>
            <person name="Alfaro M."/>
            <person name="Sun H."/>
            <person name="Tritt A."/>
            <person name="Yoshinaga Y."/>
            <person name="Zwiers L.-H."/>
            <person name="Turgeon B."/>
            <person name="Goodwin S."/>
            <person name="Spatafora J."/>
            <person name="Crous P."/>
            <person name="Grigoriev I."/>
        </authorList>
    </citation>
    <scope>NUCLEOTIDE SEQUENCE</scope>
    <source>
        <strain evidence="3">CBS 260.36</strain>
    </source>
</reference>
<dbReference type="GO" id="GO:0042144">
    <property type="term" value="P:vacuole fusion, non-autophagic"/>
    <property type="evidence" value="ECO:0007669"/>
    <property type="project" value="TreeGrafter"/>
</dbReference>
<organism evidence="3 4">
    <name type="scientific">Myriangium duriaei CBS 260.36</name>
    <dbReference type="NCBI Taxonomy" id="1168546"/>
    <lineage>
        <taxon>Eukaryota</taxon>
        <taxon>Fungi</taxon>
        <taxon>Dikarya</taxon>
        <taxon>Ascomycota</taxon>
        <taxon>Pezizomycotina</taxon>
        <taxon>Dothideomycetes</taxon>
        <taxon>Dothideomycetidae</taxon>
        <taxon>Myriangiales</taxon>
        <taxon>Myriangiaceae</taxon>
        <taxon>Myriangium</taxon>
    </lineage>
</organism>
<dbReference type="PANTHER" id="PTHR28288:SF2">
    <property type="entry name" value="PROTEASE B INHIBITOR 2"/>
    <property type="match status" value="1"/>
</dbReference>
<keyword evidence="4" id="KW-1185">Reference proteome</keyword>
<dbReference type="EMBL" id="ML996084">
    <property type="protein sequence ID" value="KAF2154369.1"/>
    <property type="molecule type" value="Genomic_DNA"/>
</dbReference>
<accession>A0A9P4J8Q1</accession>
<comment type="caution">
    <text evidence="3">The sequence shown here is derived from an EMBL/GenBank/DDBJ whole genome shotgun (WGS) entry which is preliminary data.</text>
</comment>
<dbReference type="AlphaFoldDB" id="A0A9P4J8Q1"/>
<evidence type="ECO:0000256" key="1">
    <source>
        <dbReference type="ARBA" id="ARBA00038069"/>
    </source>
</evidence>
<dbReference type="InterPro" id="IPR037045">
    <property type="entry name" value="S8pro/Inhibitor_I9_sf"/>
</dbReference>
<gene>
    <name evidence="3" type="ORF">K461DRAFT_320507</name>
</gene>